<reference evidence="10" key="1">
    <citation type="journal article" date="2006" name="PLoS Biol.">
        <title>Macronuclear genome sequence of the ciliate Tetrahymena thermophila, a model eukaryote.</title>
        <authorList>
            <person name="Eisen J.A."/>
            <person name="Coyne R.S."/>
            <person name="Wu M."/>
            <person name="Wu D."/>
            <person name="Thiagarajan M."/>
            <person name="Wortman J.R."/>
            <person name="Badger J.H."/>
            <person name="Ren Q."/>
            <person name="Amedeo P."/>
            <person name="Jones K.M."/>
            <person name="Tallon L.J."/>
            <person name="Delcher A.L."/>
            <person name="Salzberg S.L."/>
            <person name="Silva J.C."/>
            <person name="Haas B.J."/>
            <person name="Majoros W.H."/>
            <person name="Farzad M."/>
            <person name="Carlton J.M."/>
            <person name="Smith R.K. Jr."/>
            <person name="Garg J."/>
            <person name="Pearlman R.E."/>
            <person name="Karrer K.M."/>
            <person name="Sun L."/>
            <person name="Manning G."/>
            <person name="Elde N.C."/>
            <person name="Turkewitz A.P."/>
            <person name="Asai D.J."/>
            <person name="Wilkes D.E."/>
            <person name="Wang Y."/>
            <person name="Cai H."/>
            <person name="Collins K."/>
            <person name="Stewart B.A."/>
            <person name="Lee S.R."/>
            <person name="Wilamowska K."/>
            <person name="Weinberg Z."/>
            <person name="Ruzzo W.L."/>
            <person name="Wloga D."/>
            <person name="Gaertig J."/>
            <person name="Frankel J."/>
            <person name="Tsao C.-C."/>
            <person name="Gorovsky M.A."/>
            <person name="Keeling P.J."/>
            <person name="Waller R.F."/>
            <person name="Patron N.J."/>
            <person name="Cherry J.M."/>
            <person name="Stover N.A."/>
            <person name="Krieger C.J."/>
            <person name="del Toro C."/>
            <person name="Ryder H.F."/>
            <person name="Williamson S.C."/>
            <person name="Barbeau R.A."/>
            <person name="Hamilton E.P."/>
            <person name="Orias E."/>
        </authorList>
    </citation>
    <scope>NUCLEOTIDE SEQUENCE [LARGE SCALE GENOMIC DNA]</scope>
    <source>
        <strain evidence="10">SB210</strain>
    </source>
</reference>
<feature type="transmembrane region" description="Helical" evidence="8">
    <location>
        <begin position="1135"/>
        <end position="1156"/>
    </location>
</feature>
<evidence type="ECO:0000256" key="4">
    <source>
        <dbReference type="ARBA" id="ARBA00022525"/>
    </source>
</evidence>
<comment type="subcellular location">
    <subcellularLocation>
        <location evidence="1">Cell envelope</location>
    </subcellularLocation>
    <subcellularLocation>
        <location evidence="2">Cell outer membrane</location>
    </subcellularLocation>
    <subcellularLocation>
        <location evidence="3">Secreted</location>
    </subcellularLocation>
</comment>
<evidence type="ECO:0000256" key="3">
    <source>
        <dbReference type="ARBA" id="ARBA00004613"/>
    </source>
</evidence>
<dbReference type="InParanoid" id="X1W3N8"/>
<dbReference type="InterPro" id="IPR003368">
    <property type="entry name" value="POMP_repeat"/>
</dbReference>
<dbReference type="SUPFAM" id="SSF51126">
    <property type="entry name" value="Pectin lyase-like"/>
    <property type="match status" value="1"/>
</dbReference>
<feature type="transmembrane region" description="Helical" evidence="8">
    <location>
        <begin position="1277"/>
        <end position="1296"/>
    </location>
</feature>
<evidence type="ECO:0000256" key="6">
    <source>
        <dbReference type="ARBA" id="ARBA00023136"/>
    </source>
</evidence>
<dbReference type="Proteomes" id="UP000009168">
    <property type="component" value="Unassembled WGS sequence"/>
</dbReference>
<dbReference type="InterPro" id="IPR001611">
    <property type="entry name" value="Leu-rich_rpt"/>
</dbReference>
<feature type="transmembrane region" description="Helical" evidence="8">
    <location>
        <begin position="962"/>
        <end position="981"/>
    </location>
</feature>
<sequence length="1611" mass="187147">MIQIVKILKDQIQPIVLFQKNQNLLQILNFSVNIDSNNNKYLEIIAQGLMDIVQYVVSIDSISNTCLYSFKQSDSRQLNQFMQKQLQENLIYTKQQLQELKISLSNNQEIQIPPLFYNLNPDGVKVVYQSQFNDLDTQQQKPIVKWQDGSLFDNSLIQIVQISSINLVIPKEQQIILNQQKNIKKLFFYDINILDMQTDLIIQNLDLVHIKTIIFQNFNQIENNNMISIINCKTVIIEDIQILNSIFTNGYIFQIVNSTFVSIQSVKISTSTVDNFIVMDAIQQVSMKNINIFSSSISKNFLKQQQNYNTTLENIKCESLKGNTLIYQIGCQYLRIDDFKLNKTSQSDFNLLITEEYFDVYYYKNIFVQMLNLVFQESDNIKLSMVSSKVFFKNIQLKRLNQNGFSLFEINTQELEIQDFFCSFCNTNQQLYLVQIQDSNTIKIKNLQLEKSNISLIKMDNQIQSKVHIDDLRINSCQPQSSLIQIENCNFLQIISSNFNSNECSQDGCVFIIKNIGSLNIQDSKFIGNVSKQGKGGAIYLGDVDTTTIINVQFIKNRSQKDYGGALYYQREDGSISVLKVLSQSLFQNNSANKGKGGAIYLSKINLYIEQSQIIQNEAAVGGGIFYEHYIPDIFIQQNYPYLSFIKENKASLYGNNIGSKLRAIEIDLSKIQGIQLSQQKQNYLNIYDFQSGGYLSLLNVRLKDEEGNYLQFVSLNNLDINKNLLQELENLNLQVITDNDILVQGSSISKYQENGLNLNFSITSKPMMRNVFQIQSNILLDFQSSQQDNLLQQYVTYQIEVQFRKCHVGEIKVDFSNKIICEQCPDGKYSLNESDLSCKQCPSSAQQCYGSTINLLPGYWRANNNTDEILHCSNNQHSCQPQQEKSKFGCEKGFVGPLCETCDFQGNVWESRYSKAFLSLNCIQCSGYIAIFVLNFLIFFTFQFLYLTFSVYKIIEQSERVLLGYYLKLLGILHLSNSVYNFQQPIFSQTLVDHIQVISVIDKYNLDLPQIFSFGTTSIGNPLQISNGSLDCFFPFKFIDGMEYWVFRFIISLFTPLSIILFLFCFQIIRNGKNFYKSYLKFKLTSIIYVYIFYFPSLVALISQTISCRKIGSKKYASIDLNIECYDFKRHTRFILILVLPTIIFFIIIIPYWILKMIQILKKQRHQRFQLSKYQFLYEDYKPKYFYWYKLKMFFKSIIMTASILLLEQPNIRAFVVNITLVSYSIMSTRSCPYISYQRNQLEQQSIFISILTINLTFLYQGIQEVNPSVSPYVTIIIYSLNGFFILKLVLLVFLEPIPSEVSQQNFFQKILYKAKLRFPETFSFIKVYKNKSFQSIRKFNKIKQSIKQLAQLRQHQLQQFESKVQIQISSNWRVSSSKKNTNAIPQSEPHPMKKLNKFNTLSPSFKKQSNQGIFINKTESFKVSQRELSVFHDQLQSKEFLDGKEKQKVKFSQLNINITTPKYSKEPEQCVFSPMNKSTQNDFFITSQDKLQDQKIIESQYQIANHNLKSFKKSLEMEQFNKVFSTSVIKPAKQINKPSQETKDQTSTSDNLQQNQIFSNNMLLDSQCLNDTMQNESQPIKQEQFKHSAQNVKQNTFQTLVSHINKLQK</sequence>
<dbReference type="OrthoDB" id="338325at2759"/>
<accession>X1W3N8</accession>
<evidence type="ECO:0000313" key="10">
    <source>
        <dbReference type="Proteomes" id="UP000009168"/>
    </source>
</evidence>
<dbReference type="GO" id="GO:0005576">
    <property type="term" value="C:extracellular region"/>
    <property type="evidence" value="ECO:0007669"/>
    <property type="project" value="UniProtKB-SubCell"/>
</dbReference>
<feature type="transmembrane region" description="Helical" evidence="8">
    <location>
        <begin position="1213"/>
        <end position="1236"/>
    </location>
</feature>
<gene>
    <name evidence="9" type="ORF">TTHERM_00999080</name>
</gene>
<dbReference type="Pfam" id="PF02415">
    <property type="entry name" value="Chlam_PMP"/>
    <property type="match status" value="1"/>
</dbReference>
<dbReference type="GeneID" id="24442789"/>
<dbReference type="InterPro" id="IPR011050">
    <property type="entry name" value="Pectin_lyase_fold/virulence"/>
</dbReference>
<organism evidence="9 10">
    <name type="scientific">Tetrahymena thermophila (strain SB210)</name>
    <dbReference type="NCBI Taxonomy" id="312017"/>
    <lineage>
        <taxon>Eukaryota</taxon>
        <taxon>Sar</taxon>
        <taxon>Alveolata</taxon>
        <taxon>Ciliophora</taxon>
        <taxon>Intramacronucleata</taxon>
        <taxon>Oligohymenophorea</taxon>
        <taxon>Hymenostomatida</taxon>
        <taxon>Tetrahymenina</taxon>
        <taxon>Tetrahymenidae</taxon>
        <taxon>Tetrahymena</taxon>
    </lineage>
</organism>
<feature type="transmembrane region" description="Helical" evidence="8">
    <location>
        <begin position="928"/>
        <end position="950"/>
    </location>
</feature>
<evidence type="ECO:0000256" key="1">
    <source>
        <dbReference type="ARBA" id="ARBA00004196"/>
    </source>
</evidence>
<evidence type="ECO:0000256" key="7">
    <source>
        <dbReference type="ARBA" id="ARBA00023237"/>
    </source>
</evidence>
<feature type="transmembrane region" description="Helical" evidence="8">
    <location>
        <begin position="1046"/>
        <end position="1067"/>
    </location>
</feature>
<evidence type="ECO:0000256" key="5">
    <source>
        <dbReference type="ARBA" id="ARBA00022729"/>
    </source>
</evidence>
<keyword evidence="8" id="KW-1133">Transmembrane helix</keyword>
<dbReference type="PANTHER" id="PTHR11319:SF35">
    <property type="entry name" value="OUTER MEMBRANE PROTEIN PMPC-RELATED"/>
    <property type="match status" value="1"/>
</dbReference>
<dbReference type="PANTHER" id="PTHR11319">
    <property type="entry name" value="G PROTEIN-COUPLED RECEPTOR-RELATED"/>
    <property type="match status" value="1"/>
</dbReference>
<feature type="transmembrane region" description="Helical" evidence="8">
    <location>
        <begin position="1188"/>
        <end position="1207"/>
    </location>
</feature>
<dbReference type="KEGG" id="tet:TTHERM_00999080"/>
<dbReference type="RefSeq" id="XP_001030919.2">
    <property type="nucleotide sequence ID" value="XM_001030919.2"/>
</dbReference>
<protein>
    <submittedName>
        <fullName evidence="9">Bacterial polymorphic membrane repeat protein</fullName>
    </submittedName>
</protein>
<name>X1W3N8_TETTS</name>
<evidence type="ECO:0000256" key="8">
    <source>
        <dbReference type="SAM" id="Phobius"/>
    </source>
</evidence>
<feature type="transmembrane region" description="Helical" evidence="8">
    <location>
        <begin position="1248"/>
        <end position="1265"/>
    </location>
</feature>
<dbReference type="PROSITE" id="PS51450">
    <property type="entry name" value="LRR"/>
    <property type="match status" value="1"/>
</dbReference>
<evidence type="ECO:0000256" key="2">
    <source>
        <dbReference type="ARBA" id="ARBA00004442"/>
    </source>
</evidence>
<keyword evidence="8" id="KW-0812">Transmembrane</keyword>
<dbReference type="EMBL" id="GG662652">
    <property type="protein sequence ID" value="EAR83256.2"/>
    <property type="molecule type" value="Genomic_DNA"/>
</dbReference>
<keyword evidence="6 8" id="KW-0472">Membrane</keyword>
<keyword evidence="5" id="KW-0732">Signal</keyword>
<feature type="transmembrane region" description="Helical" evidence="8">
    <location>
        <begin position="1088"/>
        <end position="1107"/>
    </location>
</feature>
<proteinExistence type="predicted"/>
<keyword evidence="7" id="KW-0998">Cell outer membrane</keyword>
<keyword evidence="10" id="KW-1185">Reference proteome</keyword>
<evidence type="ECO:0000313" key="9">
    <source>
        <dbReference type="EMBL" id="EAR83256.2"/>
    </source>
</evidence>
<keyword evidence="4" id="KW-0964">Secreted</keyword>